<reference evidence="2 3" key="1">
    <citation type="journal article" date="2015" name="Genome Announc.">
        <title>Expanding the biotechnology potential of lactobacilli through comparative genomics of 213 strains and associated genera.</title>
        <authorList>
            <person name="Sun Z."/>
            <person name="Harris H.M."/>
            <person name="McCann A."/>
            <person name="Guo C."/>
            <person name="Argimon S."/>
            <person name="Zhang W."/>
            <person name="Yang X."/>
            <person name="Jeffery I.B."/>
            <person name="Cooney J.C."/>
            <person name="Kagawa T.F."/>
            <person name="Liu W."/>
            <person name="Song Y."/>
            <person name="Salvetti E."/>
            <person name="Wrobel A."/>
            <person name="Rasinkangas P."/>
            <person name="Parkhill J."/>
            <person name="Rea M.C."/>
            <person name="O'Sullivan O."/>
            <person name="Ritari J."/>
            <person name="Douillard F.P."/>
            <person name="Paul Ross R."/>
            <person name="Yang R."/>
            <person name="Briner A.E."/>
            <person name="Felis G.E."/>
            <person name="de Vos W.M."/>
            <person name="Barrangou R."/>
            <person name="Klaenhammer T.R."/>
            <person name="Caufield P.W."/>
            <person name="Cui Y."/>
            <person name="Zhang H."/>
            <person name="O'Toole P.W."/>
        </authorList>
    </citation>
    <scope>NUCLEOTIDE SEQUENCE [LARGE SCALE GENOMIC DNA]</scope>
    <source>
        <strain evidence="2 3">DSM 20178</strain>
    </source>
</reference>
<feature type="transmembrane region" description="Helical" evidence="1">
    <location>
        <begin position="85"/>
        <end position="104"/>
    </location>
</feature>
<name>A0A0R1F4Q9_LACZE</name>
<dbReference type="RefSeq" id="WP_010487875.1">
    <property type="nucleotide sequence ID" value="NZ_AZCT01000001.1"/>
</dbReference>
<accession>A0A0R1F4Q9</accession>
<keyword evidence="1" id="KW-0472">Membrane</keyword>
<feature type="transmembrane region" description="Helical" evidence="1">
    <location>
        <begin position="6"/>
        <end position="32"/>
    </location>
</feature>
<keyword evidence="1" id="KW-1133">Transmembrane helix</keyword>
<protein>
    <submittedName>
        <fullName evidence="2">Uncharacterized protein</fullName>
    </submittedName>
</protein>
<sequence>MVISLWASWLVLFFVTKVLAASLYFVVLLVYLKLPWRTPSQRGRRLIAHRGRGLLVLMGIVMLLTALAAYGIANWWFGKIEFQPQGVAVFGSVGIVLLSWLIGLPKKLRNFRNKMNLNQQQNKGEDDNDQ</sequence>
<dbReference type="EMBL" id="AZCT01000001">
    <property type="protein sequence ID" value="KRK13479.1"/>
    <property type="molecule type" value="Genomic_DNA"/>
</dbReference>
<organism evidence="2 3">
    <name type="scientific">Lacticaseibacillus zeae DSM 20178 = KCTC 3804</name>
    <dbReference type="NCBI Taxonomy" id="1423816"/>
    <lineage>
        <taxon>Bacteria</taxon>
        <taxon>Bacillati</taxon>
        <taxon>Bacillota</taxon>
        <taxon>Bacilli</taxon>
        <taxon>Lactobacillales</taxon>
        <taxon>Lactobacillaceae</taxon>
        <taxon>Lacticaseibacillus</taxon>
    </lineage>
</organism>
<gene>
    <name evidence="2" type="ORF">FD51_GL000032</name>
</gene>
<comment type="caution">
    <text evidence="2">The sequence shown here is derived from an EMBL/GenBank/DDBJ whole genome shotgun (WGS) entry which is preliminary data.</text>
</comment>
<proteinExistence type="predicted"/>
<dbReference type="Proteomes" id="UP000051984">
    <property type="component" value="Unassembled WGS sequence"/>
</dbReference>
<dbReference type="AlphaFoldDB" id="A0A0R1F4Q9"/>
<evidence type="ECO:0000256" key="1">
    <source>
        <dbReference type="SAM" id="Phobius"/>
    </source>
</evidence>
<evidence type="ECO:0000313" key="2">
    <source>
        <dbReference type="EMBL" id="KRK13479.1"/>
    </source>
</evidence>
<evidence type="ECO:0000313" key="3">
    <source>
        <dbReference type="Proteomes" id="UP000051984"/>
    </source>
</evidence>
<feature type="transmembrane region" description="Helical" evidence="1">
    <location>
        <begin position="53"/>
        <end position="73"/>
    </location>
</feature>
<keyword evidence="1" id="KW-0812">Transmembrane</keyword>
<dbReference type="PATRIC" id="fig|1423816.3.peg.32"/>